<dbReference type="InterPro" id="IPR047296">
    <property type="entry name" value="GIY-YIG_UvrC_Cho"/>
</dbReference>
<evidence type="ECO:0000313" key="4">
    <source>
        <dbReference type="Proteomes" id="UP001465426"/>
    </source>
</evidence>
<reference evidence="3 4" key="1">
    <citation type="submission" date="2024-03" db="EMBL/GenBank/DDBJ databases">
        <title>Human intestinal bacterial collection.</title>
        <authorList>
            <person name="Pauvert C."/>
            <person name="Hitch T.C.A."/>
            <person name="Clavel T."/>
        </authorList>
    </citation>
    <scope>NUCLEOTIDE SEQUENCE [LARGE SCALE GENOMIC DNA]</scope>
    <source>
        <strain evidence="3 4">CLA-SR-H024</strain>
    </source>
</reference>
<sequence>MELKEKIKNLPTSPGVYLMKDSSGHIIYVGKSKKLKNRVSSYFQHSKNRFGKWEKLVKHIKDFDFILTDTEFEALMLECKLIKEIQPMYNRMMKTTKAYNYIVFRWQKGNYHMEIANELDKDDVHYYFGPFTSKGTVENVINGIKAFYKINCSQEKWSQSPCLNYSIGKCMGICFDPIAKEAHQQIIHRLIALFNKKDNGVLEEMSTKMIEASSNVEFEKAAEIRDTITKINTILQTESVVSFMVDNHLIMAVESLADYRIKLFLIRRNKIIYQQIYEVNQVDIQEVKRRIESLSVPNQHISALGKEEIDEAYIIYKYLNSDNCTYTVIEDDRVSSTECDYLEDVLRRILPIPIQN</sequence>
<feature type="domain" description="UVR" evidence="1">
    <location>
        <begin position="199"/>
        <end position="234"/>
    </location>
</feature>
<dbReference type="Proteomes" id="UP001465426">
    <property type="component" value="Unassembled WGS sequence"/>
</dbReference>
<dbReference type="SUPFAM" id="SSF82771">
    <property type="entry name" value="GIY-YIG endonuclease"/>
    <property type="match status" value="1"/>
</dbReference>
<accession>A0ABV1EYS4</accession>
<dbReference type="PANTHER" id="PTHR30562">
    <property type="entry name" value="UVRC/OXIDOREDUCTASE"/>
    <property type="match status" value="1"/>
</dbReference>
<evidence type="ECO:0000259" key="2">
    <source>
        <dbReference type="PROSITE" id="PS50164"/>
    </source>
</evidence>
<proteinExistence type="predicted"/>
<evidence type="ECO:0000259" key="1">
    <source>
        <dbReference type="PROSITE" id="PS50151"/>
    </source>
</evidence>
<keyword evidence="4" id="KW-1185">Reference proteome</keyword>
<dbReference type="CDD" id="cd10434">
    <property type="entry name" value="GIY-YIG_UvrC_Cho"/>
    <property type="match status" value="1"/>
</dbReference>
<gene>
    <name evidence="3" type="ORF">WMO63_11335</name>
</gene>
<dbReference type="Pfam" id="PF02151">
    <property type="entry name" value="UVR"/>
    <property type="match status" value="1"/>
</dbReference>
<organism evidence="3 4">
    <name type="scientific">Niallia hominis</name>
    <dbReference type="NCBI Taxonomy" id="3133173"/>
    <lineage>
        <taxon>Bacteria</taxon>
        <taxon>Bacillati</taxon>
        <taxon>Bacillota</taxon>
        <taxon>Bacilli</taxon>
        <taxon>Bacillales</taxon>
        <taxon>Bacillaceae</taxon>
        <taxon>Niallia</taxon>
    </lineage>
</organism>
<dbReference type="InterPro" id="IPR035901">
    <property type="entry name" value="GIY-YIG_endonuc_sf"/>
</dbReference>
<evidence type="ECO:0000313" key="3">
    <source>
        <dbReference type="EMBL" id="MEQ2466257.1"/>
    </source>
</evidence>
<protein>
    <submittedName>
        <fullName evidence="3">UvrB/UvrC motif-containing protein</fullName>
    </submittedName>
</protein>
<dbReference type="Gene3D" id="3.40.1440.10">
    <property type="entry name" value="GIY-YIG endonuclease"/>
    <property type="match status" value="1"/>
</dbReference>
<dbReference type="SMART" id="SM00465">
    <property type="entry name" value="GIYc"/>
    <property type="match status" value="1"/>
</dbReference>
<dbReference type="PROSITE" id="PS50151">
    <property type="entry name" value="UVR"/>
    <property type="match status" value="1"/>
</dbReference>
<dbReference type="Gene3D" id="4.10.860.10">
    <property type="entry name" value="UVR domain"/>
    <property type="match status" value="1"/>
</dbReference>
<dbReference type="InterPro" id="IPR001943">
    <property type="entry name" value="UVR_dom"/>
</dbReference>
<dbReference type="PANTHER" id="PTHR30562:SF1">
    <property type="entry name" value="UVRABC SYSTEM PROTEIN C"/>
    <property type="match status" value="1"/>
</dbReference>
<name>A0ABV1EYS4_9BACI</name>
<dbReference type="SUPFAM" id="SSF46600">
    <property type="entry name" value="C-terminal UvrC-binding domain of UvrB"/>
    <property type="match status" value="1"/>
</dbReference>
<dbReference type="InterPro" id="IPR000305">
    <property type="entry name" value="GIY-YIG_endonuc"/>
</dbReference>
<comment type="caution">
    <text evidence="3">The sequence shown here is derived from an EMBL/GenBank/DDBJ whole genome shotgun (WGS) entry which is preliminary data.</text>
</comment>
<dbReference type="PROSITE" id="PS50164">
    <property type="entry name" value="GIY_YIG"/>
    <property type="match status" value="1"/>
</dbReference>
<dbReference type="RefSeq" id="WP_031536076.1">
    <property type="nucleotide sequence ID" value="NZ_JBBMFN010000024.1"/>
</dbReference>
<dbReference type="InterPro" id="IPR050066">
    <property type="entry name" value="UvrABC_protein_C"/>
</dbReference>
<feature type="domain" description="GIY-YIG" evidence="2">
    <location>
        <begin position="12"/>
        <end position="91"/>
    </location>
</feature>
<dbReference type="Pfam" id="PF01541">
    <property type="entry name" value="GIY-YIG"/>
    <property type="match status" value="1"/>
</dbReference>
<dbReference type="InterPro" id="IPR036876">
    <property type="entry name" value="UVR_dom_sf"/>
</dbReference>
<dbReference type="EMBL" id="JBBMFN010000024">
    <property type="protein sequence ID" value="MEQ2466257.1"/>
    <property type="molecule type" value="Genomic_DNA"/>
</dbReference>